<dbReference type="EMBL" id="JAJJMA010289650">
    <property type="protein sequence ID" value="MCL7047126.1"/>
    <property type="molecule type" value="Genomic_DNA"/>
</dbReference>
<keyword evidence="2" id="KW-0805">Transcription regulation</keyword>
<dbReference type="PROSITE" id="PS51005">
    <property type="entry name" value="NAC"/>
    <property type="match status" value="1"/>
</dbReference>
<evidence type="ECO:0000256" key="5">
    <source>
        <dbReference type="ARBA" id="ARBA00023242"/>
    </source>
</evidence>
<dbReference type="GO" id="GO:0003677">
    <property type="term" value="F:DNA binding"/>
    <property type="evidence" value="ECO:0007669"/>
    <property type="project" value="UniProtKB-KW"/>
</dbReference>
<keyword evidence="3" id="KW-0238">DNA-binding</keyword>
<dbReference type="Proteomes" id="UP001177140">
    <property type="component" value="Unassembled WGS sequence"/>
</dbReference>
<evidence type="ECO:0000256" key="4">
    <source>
        <dbReference type="ARBA" id="ARBA00023163"/>
    </source>
</evidence>
<dbReference type="PANTHER" id="PTHR31989">
    <property type="entry name" value="NAC DOMAIN-CONTAINING PROTEIN 82-RELATED"/>
    <property type="match status" value="1"/>
</dbReference>
<gene>
    <name evidence="7" type="ORF">MKW94_030348</name>
</gene>
<evidence type="ECO:0000256" key="3">
    <source>
        <dbReference type="ARBA" id="ARBA00023125"/>
    </source>
</evidence>
<dbReference type="AlphaFoldDB" id="A0AA41VTD9"/>
<keyword evidence="8" id="KW-1185">Reference proteome</keyword>
<dbReference type="Pfam" id="PF02365">
    <property type="entry name" value="NAM"/>
    <property type="match status" value="1"/>
</dbReference>
<reference evidence="7" key="1">
    <citation type="submission" date="2022-03" db="EMBL/GenBank/DDBJ databases">
        <title>A functionally conserved STORR gene fusion in Papaver species that diverged 16.8 million years ago.</title>
        <authorList>
            <person name="Catania T."/>
        </authorList>
    </citation>
    <scope>NUCLEOTIDE SEQUENCE</scope>
    <source>
        <strain evidence="7">S-191538</strain>
    </source>
</reference>
<organism evidence="7 8">
    <name type="scientific">Papaver nudicaule</name>
    <name type="common">Iceland poppy</name>
    <dbReference type="NCBI Taxonomy" id="74823"/>
    <lineage>
        <taxon>Eukaryota</taxon>
        <taxon>Viridiplantae</taxon>
        <taxon>Streptophyta</taxon>
        <taxon>Embryophyta</taxon>
        <taxon>Tracheophyta</taxon>
        <taxon>Spermatophyta</taxon>
        <taxon>Magnoliopsida</taxon>
        <taxon>Ranunculales</taxon>
        <taxon>Papaveraceae</taxon>
        <taxon>Papaveroideae</taxon>
        <taxon>Papaver</taxon>
    </lineage>
</organism>
<dbReference type="Gene3D" id="2.170.150.80">
    <property type="entry name" value="NAC domain"/>
    <property type="match status" value="1"/>
</dbReference>
<accession>A0AA41VTD9</accession>
<evidence type="ECO:0000313" key="7">
    <source>
        <dbReference type="EMBL" id="MCL7047126.1"/>
    </source>
</evidence>
<keyword evidence="5" id="KW-0539">Nucleus</keyword>
<evidence type="ECO:0000256" key="1">
    <source>
        <dbReference type="ARBA" id="ARBA00004123"/>
    </source>
</evidence>
<comment type="caution">
    <text evidence="7">The sequence shown here is derived from an EMBL/GenBank/DDBJ whole genome shotgun (WGS) entry which is preliminary data.</text>
</comment>
<evidence type="ECO:0000313" key="8">
    <source>
        <dbReference type="Proteomes" id="UP001177140"/>
    </source>
</evidence>
<sequence length="372" mass="41414">MGDLKNPNIRESLIAPLPPGIRFYPSETQLLSFYLYNKNNNQNPNLSIIPSSSNLQNNIFGIDFIQEIDLYKFDPCDLSEISSFCYGNGGSKKHSYCYTMRMGIEDSEKRKGKGGYWKCKGTRRNVMSVGGEIILGTKWSFVFYRRNRSSRSSVKTNWVMIEYALVENQQDAFVLCRVFLKSARKTRVEHVPYGDSIAATQNILTDASSKKLDTSVLSASGKVVAHEDKLAHEDNEIETCPSKLTRELNDVISSQQVSDGGFGSLVGTPQADNLVKSTDGVTGGGIISYDAMADNLCTDPTIFEGDFLELDDLLSPLEGVDASVYNGVLADSVHIQRTHCCIRGRREIQTTDFPGHTRLKGNIYLPVLHHRL</sequence>
<dbReference type="SUPFAM" id="SSF101941">
    <property type="entry name" value="NAC domain"/>
    <property type="match status" value="1"/>
</dbReference>
<comment type="subcellular location">
    <subcellularLocation>
        <location evidence="1">Nucleus</location>
    </subcellularLocation>
</comment>
<evidence type="ECO:0000259" key="6">
    <source>
        <dbReference type="PROSITE" id="PS51005"/>
    </source>
</evidence>
<evidence type="ECO:0000256" key="2">
    <source>
        <dbReference type="ARBA" id="ARBA00023015"/>
    </source>
</evidence>
<dbReference type="GO" id="GO:0005634">
    <property type="term" value="C:nucleus"/>
    <property type="evidence" value="ECO:0007669"/>
    <property type="project" value="UniProtKB-SubCell"/>
</dbReference>
<proteinExistence type="predicted"/>
<name>A0AA41VTD9_PAPNU</name>
<protein>
    <recommendedName>
        <fullName evidence="6">NAC domain-containing protein</fullName>
    </recommendedName>
</protein>
<dbReference type="InterPro" id="IPR036093">
    <property type="entry name" value="NAC_dom_sf"/>
</dbReference>
<dbReference type="GO" id="GO:0006355">
    <property type="term" value="P:regulation of DNA-templated transcription"/>
    <property type="evidence" value="ECO:0007669"/>
    <property type="project" value="InterPro"/>
</dbReference>
<feature type="domain" description="NAC" evidence="6">
    <location>
        <begin position="17"/>
        <end position="181"/>
    </location>
</feature>
<dbReference type="InterPro" id="IPR003441">
    <property type="entry name" value="NAC-dom"/>
</dbReference>
<keyword evidence="4" id="KW-0804">Transcription</keyword>